<name>A0A5J4ZT41_9ASTE</name>
<sequence length="110" mass="12773">MRPKMKNINRIRKESPRSRPVAILFSAINLKIRVGLGLSSRPSSRRKRENSALKQNLSPGVPVFICLHIYDAYDRPKKFLNHCKYLLYSIIVGESAVCNPKEIKNFKHFY</sequence>
<proteinExistence type="predicted"/>
<accession>A0A5J4ZT41</accession>
<dbReference type="Proteomes" id="UP000325577">
    <property type="component" value="Linkage Group LG6"/>
</dbReference>
<evidence type="ECO:0000313" key="1">
    <source>
        <dbReference type="EMBL" id="KAA8520241.1"/>
    </source>
</evidence>
<keyword evidence="2" id="KW-1185">Reference proteome</keyword>
<dbReference type="AlphaFoldDB" id="A0A5J4ZT41"/>
<dbReference type="EMBL" id="CM018049">
    <property type="protein sequence ID" value="KAA8520241.1"/>
    <property type="molecule type" value="Genomic_DNA"/>
</dbReference>
<evidence type="ECO:0000313" key="2">
    <source>
        <dbReference type="Proteomes" id="UP000325577"/>
    </source>
</evidence>
<reference evidence="1 2" key="1">
    <citation type="submission" date="2019-09" db="EMBL/GenBank/DDBJ databases">
        <title>A chromosome-level genome assembly of the Chinese tupelo Nyssa sinensis.</title>
        <authorList>
            <person name="Yang X."/>
            <person name="Kang M."/>
            <person name="Yang Y."/>
            <person name="Xiong H."/>
            <person name="Wang M."/>
            <person name="Zhang Z."/>
            <person name="Wang Z."/>
            <person name="Wu H."/>
            <person name="Ma T."/>
            <person name="Liu J."/>
            <person name="Xi Z."/>
        </authorList>
    </citation>
    <scope>NUCLEOTIDE SEQUENCE [LARGE SCALE GENOMIC DNA]</scope>
    <source>
        <strain evidence="1">J267</strain>
        <tissue evidence="1">Leaf</tissue>
    </source>
</reference>
<organism evidence="1 2">
    <name type="scientific">Nyssa sinensis</name>
    <dbReference type="NCBI Taxonomy" id="561372"/>
    <lineage>
        <taxon>Eukaryota</taxon>
        <taxon>Viridiplantae</taxon>
        <taxon>Streptophyta</taxon>
        <taxon>Embryophyta</taxon>
        <taxon>Tracheophyta</taxon>
        <taxon>Spermatophyta</taxon>
        <taxon>Magnoliopsida</taxon>
        <taxon>eudicotyledons</taxon>
        <taxon>Gunneridae</taxon>
        <taxon>Pentapetalae</taxon>
        <taxon>asterids</taxon>
        <taxon>Cornales</taxon>
        <taxon>Nyssaceae</taxon>
        <taxon>Nyssa</taxon>
    </lineage>
</organism>
<gene>
    <name evidence="1" type="ORF">F0562_014497</name>
</gene>
<protein>
    <submittedName>
        <fullName evidence="1">Uncharacterized protein</fullName>
    </submittedName>
</protein>